<proteinExistence type="predicted"/>
<evidence type="ECO:0000256" key="1">
    <source>
        <dbReference type="SAM" id="SignalP"/>
    </source>
</evidence>
<feature type="non-terminal residue" evidence="2">
    <location>
        <position position="1"/>
    </location>
</feature>
<protein>
    <submittedName>
        <fullName evidence="2">YqaJ domain-containing protein</fullName>
    </submittedName>
</protein>
<dbReference type="Proteomes" id="UP000478052">
    <property type="component" value="Unassembled WGS sequence"/>
</dbReference>
<reference evidence="2 3" key="1">
    <citation type="submission" date="2019-08" db="EMBL/GenBank/DDBJ databases">
        <title>Whole genome of Aphis craccivora.</title>
        <authorList>
            <person name="Voronova N.V."/>
            <person name="Shulinski R.S."/>
            <person name="Bandarenka Y.V."/>
            <person name="Zhorov D.G."/>
            <person name="Warner D."/>
        </authorList>
    </citation>
    <scope>NUCLEOTIDE SEQUENCE [LARGE SCALE GENOMIC DNA]</scope>
    <source>
        <strain evidence="2">180601</strain>
        <tissue evidence="2">Whole Body</tissue>
    </source>
</reference>
<keyword evidence="3" id="KW-1185">Reference proteome</keyword>
<comment type="caution">
    <text evidence="2">The sequence shown here is derived from an EMBL/GenBank/DDBJ whole genome shotgun (WGS) entry which is preliminary data.</text>
</comment>
<organism evidence="2 3">
    <name type="scientific">Aphis craccivora</name>
    <name type="common">Cowpea aphid</name>
    <dbReference type="NCBI Taxonomy" id="307492"/>
    <lineage>
        <taxon>Eukaryota</taxon>
        <taxon>Metazoa</taxon>
        <taxon>Ecdysozoa</taxon>
        <taxon>Arthropoda</taxon>
        <taxon>Hexapoda</taxon>
        <taxon>Insecta</taxon>
        <taxon>Pterygota</taxon>
        <taxon>Neoptera</taxon>
        <taxon>Paraneoptera</taxon>
        <taxon>Hemiptera</taxon>
        <taxon>Sternorrhyncha</taxon>
        <taxon>Aphidomorpha</taxon>
        <taxon>Aphidoidea</taxon>
        <taxon>Aphididae</taxon>
        <taxon>Aphidini</taxon>
        <taxon>Aphis</taxon>
        <taxon>Aphis</taxon>
    </lineage>
</organism>
<evidence type="ECO:0000313" key="2">
    <source>
        <dbReference type="EMBL" id="KAF0685250.1"/>
    </source>
</evidence>
<dbReference type="AlphaFoldDB" id="A0A6G0VHY8"/>
<dbReference type="OrthoDB" id="6617912at2759"/>
<evidence type="ECO:0000313" key="3">
    <source>
        <dbReference type="Proteomes" id="UP000478052"/>
    </source>
</evidence>
<accession>A0A6G0VHY8</accession>
<feature type="non-terminal residue" evidence="2">
    <location>
        <position position="260"/>
    </location>
</feature>
<gene>
    <name evidence="2" type="ORF">FWK35_00034700</name>
</gene>
<sequence>PKFSLIKNILLKLLFLFSYFCTGPKENEIDLVPQMETCGLWADISGAKNIVAYHAQSLIYNVNNNAVEGFNSVVAKFVGGKRVNFSLRGSYSARCNAAVSSFNFGPKYLNNFHKKVTNISPGVYTKKFVNKINKNQHSRVGRRLNFEKARKFEKKTKCIAGPDEDYGAVDIGIGVIDMSLEEYDVKKNAFLKKIYLTVDEIVKIERNTIGQQENDDWKKKQRLTASNFGKIFLLLGLYGIENESVARNAFQKTINEKIEP</sequence>
<name>A0A6G0VHY8_APHCR</name>
<keyword evidence="1" id="KW-0732">Signal</keyword>
<feature type="chain" id="PRO_5026344023" evidence="1">
    <location>
        <begin position="25"/>
        <end position="260"/>
    </location>
</feature>
<feature type="signal peptide" evidence="1">
    <location>
        <begin position="1"/>
        <end position="24"/>
    </location>
</feature>
<dbReference type="EMBL" id="VUJU01017143">
    <property type="protein sequence ID" value="KAF0685250.1"/>
    <property type="molecule type" value="Genomic_DNA"/>
</dbReference>